<evidence type="ECO:0000259" key="4">
    <source>
        <dbReference type="PROSITE" id="PS50157"/>
    </source>
</evidence>
<evidence type="ECO:0000256" key="3">
    <source>
        <dbReference type="SAM" id="MobiDB-lite"/>
    </source>
</evidence>
<dbReference type="PROSITE" id="PS00028">
    <property type="entry name" value="ZINC_FINGER_C2H2_1"/>
    <property type="match status" value="1"/>
</dbReference>
<keyword evidence="1" id="KW-0479">Metal-binding</keyword>
<dbReference type="KEGG" id="edi:EDI_216750"/>
<sequence>MTSKLINVQLKDDGIVLVFDELQRKLDYFDTQWAESQRKNLEMQEKIVSLEKEITNQNVILKSVMILSKEVTEIRDLVNKLNEEDIQKEKKIKQLQEQLEIKTKELSQIKVDNENKGKEIEQIKSLNEKILNNKDIVEEKQKHLELESQKLNGISINNIPHTIKCLICQELIDIDSVISHIVEHINRGDNNIKSLNNGIQIPPVINKSTSINQTSTSHPQPIVSSSLSTTPATEKLPVDSKNIEIKPISSKQVETKPVETNPVEIKPITPSPVEIKPITPSPVEVKQVETNPTEIKPIITPKQMEIKPIITPKQMEIKPIITPIEVKPITTPSSVETKPSETKQPSNELSECPVCSKKFPINQIESHVNKHFCTEEEPTFACPFCGTDMGNSSKLQKHVSQVHSREIK</sequence>
<dbReference type="EMBL" id="DS549789">
    <property type="protein sequence ID" value="EDR24856.1"/>
    <property type="molecule type" value="Genomic_DNA"/>
</dbReference>
<accession>B0EKT6</accession>
<evidence type="ECO:0000313" key="5">
    <source>
        <dbReference type="EMBL" id="EDR24856.1"/>
    </source>
</evidence>
<keyword evidence="1" id="KW-0862">Zinc</keyword>
<proteinExistence type="predicted"/>
<dbReference type="eggNOG" id="ENOG502SDYG">
    <property type="taxonomic scope" value="Eukaryota"/>
</dbReference>
<reference evidence="6" key="1">
    <citation type="submission" date="2007-12" db="EMBL/GenBank/DDBJ databases">
        <title>Annotation of Entamoeba dispar SAW760.</title>
        <authorList>
            <person name="Lorenzi H."/>
            <person name="Inman J."/>
            <person name="Schobel S."/>
            <person name="Amedeo P."/>
            <person name="Caler E."/>
        </authorList>
    </citation>
    <scope>NUCLEOTIDE SEQUENCE [LARGE SCALE GENOMIC DNA]</scope>
    <source>
        <strain evidence="6">ATCC PRA-260 / SAW760</strain>
    </source>
</reference>
<feature type="domain" description="C2H2-type" evidence="4">
    <location>
        <begin position="380"/>
        <end position="408"/>
    </location>
</feature>
<dbReference type="AlphaFoldDB" id="B0EKT6"/>
<feature type="compositionally biased region" description="Polar residues" evidence="3">
    <location>
        <begin position="212"/>
        <end position="232"/>
    </location>
</feature>
<name>B0EKT6_ENTDS</name>
<feature type="region of interest" description="Disordered" evidence="3">
    <location>
        <begin position="212"/>
        <end position="235"/>
    </location>
</feature>
<dbReference type="GeneID" id="5883895"/>
<dbReference type="Proteomes" id="UP000008076">
    <property type="component" value="Unassembled WGS sequence"/>
</dbReference>
<keyword evidence="1" id="KW-0863">Zinc-finger</keyword>
<evidence type="ECO:0000256" key="1">
    <source>
        <dbReference type="PROSITE-ProRule" id="PRU00042"/>
    </source>
</evidence>
<dbReference type="SMART" id="SM00355">
    <property type="entry name" value="ZnF_C2H2"/>
    <property type="match status" value="3"/>
</dbReference>
<feature type="region of interest" description="Disordered" evidence="3">
    <location>
        <begin position="331"/>
        <end position="350"/>
    </location>
</feature>
<organism evidence="6">
    <name type="scientific">Entamoeba dispar (strain ATCC PRA-260 / SAW760)</name>
    <dbReference type="NCBI Taxonomy" id="370354"/>
    <lineage>
        <taxon>Eukaryota</taxon>
        <taxon>Amoebozoa</taxon>
        <taxon>Evosea</taxon>
        <taxon>Archamoebae</taxon>
        <taxon>Mastigamoebida</taxon>
        <taxon>Entamoebidae</taxon>
        <taxon>Entamoeba</taxon>
    </lineage>
</organism>
<evidence type="ECO:0000256" key="2">
    <source>
        <dbReference type="SAM" id="Coils"/>
    </source>
</evidence>
<keyword evidence="2" id="KW-0175">Coiled coil</keyword>
<dbReference type="OMA" id="PKQMEIK"/>
<gene>
    <name evidence="5" type="ORF">EDI_216750</name>
</gene>
<feature type="coiled-coil region" evidence="2">
    <location>
        <begin position="33"/>
        <end position="147"/>
    </location>
</feature>
<dbReference type="OrthoDB" id="30289at2759"/>
<dbReference type="InterPro" id="IPR013087">
    <property type="entry name" value="Znf_C2H2_type"/>
</dbReference>
<dbReference type="VEuPathDB" id="AmoebaDB:EDI_216750"/>
<dbReference type="Gene3D" id="3.30.160.60">
    <property type="entry name" value="Classic Zinc Finger"/>
    <property type="match status" value="1"/>
</dbReference>
<dbReference type="PROSITE" id="PS50157">
    <property type="entry name" value="ZINC_FINGER_C2H2_2"/>
    <property type="match status" value="1"/>
</dbReference>
<protein>
    <recommendedName>
        <fullName evidence="4">C2H2-type domain-containing protein</fullName>
    </recommendedName>
</protein>
<keyword evidence="6" id="KW-1185">Reference proteome</keyword>
<dbReference type="GO" id="GO:0008270">
    <property type="term" value="F:zinc ion binding"/>
    <property type="evidence" value="ECO:0007669"/>
    <property type="project" value="UniProtKB-KW"/>
</dbReference>
<dbReference type="RefSeq" id="XP_001738793.1">
    <property type="nucleotide sequence ID" value="XM_001738741.1"/>
</dbReference>
<evidence type="ECO:0000313" key="6">
    <source>
        <dbReference type="Proteomes" id="UP000008076"/>
    </source>
</evidence>
<feature type="compositionally biased region" description="Polar residues" evidence="3">
    <location>
        <begin position="331"/>
        <end position="349"/>
    </location>
</feature>